<dbReference type="PROSITE" id="PS00086">
    <property type="entry name" value="CYTOCHROME_P450"/>
    <property type="match status" value="1"/>
</dbReference>
<evidence type="ECO:0000256" key="3">
    <source>
        <dbReference type="ARBA" id="ARBA00004174"/>
    </source>
</evidence>
<keyword evidence="17" id="KW-1185">Reference proteome</keyword>
<dbReference type="EnsemblMetazoa" id="SMAR010460-RA">
    <property type="protein sequence ID" value="SMAR010460-PA"/>
    <property type="gene ID" value="SMAR010460"/>
</dbReference>
<keyword evidence="9" id="KW-0492">Microsome</keyword>
<evidence type="ECO:0000256" key="5">
    <source>
        <dbReference type="ARBA" id="ARBA00010617"/>
    </source>
</evidence>
<dbReference type="SUPFAM" id="SSF48264">
    <property type="entry name" value="Cytochrome P450"/>
    <property type="match status" value="1"/>
</dbReference>
<dbReference type="InterPro" id="IPR017972">
    <property type="entry name" value="Cyt_P450_CS"/>
</dbReference>
<evidence type="ECO:0000256" key="13">
    <source>
        <dbReference type="ARBA" id="ARBA00023136"/>
    </source>
</evidence>
<evidence type="ECO:0000256" key="2">
    <source>
        <dbReference type="ARBA" id="ARBA00003690"/>
    </source>
</evidence>
<dbReference type="OMA" id="HAITREV"/>
<dbReference type="PhylomeDB" id="T1J9R3"/>
<dbReference type="AlphaFoldDB" id="T1J9R3"/>
<dbReference type="InterPro" id="IPR001128">
    <property type="entry name" value="Cyt_P450"/>
</dbReference>
<organism evidence="16 17">
    <name type="scientific">Strigamia maritima</name>
    <name type="common">European centipede</name>
    <name type="synonym">Geophilus maritimus</name>
    <dbReference type="NCBI Taxonomy" id="126957"/>
    <lineage>
        <taxon>Eukaryota</taxon>
        <taxon>Metazoa</taxon>
        <taxon>Ecdysozoa</taxon>
        <taxon>Arthropoda</taxon>
        <taxon>Myriapoda</taxon>
        <taxon>Chilopoda</taxon>
        <taxon>Pleurostigmophora</taxon>
        <taxon>Geophilomorpha</taxon>
        <taxon>Linotaeniidae</taxon>
        <taxon>Strigamia</taxon>
    </lineage>
</organism>
<dbReference type="GO" id="GO:0005789">
    <property type="term" value="C:endoplasmic reticulum membrane"/>
    <property type="evidence" value="ECO:0007669"/>
    <property type="project" value="UniProtKB-SubCell"/>
</dbReference>
<comment type="similarity">
    <text evidence="5 15">Belongs to the cytochrome P450 family.</text>
</comment>
<keyword evidence="7 14" id="KW-0479">Metal-binding</keyword>
<evidence type="ECO:0008006" key="18">
    <source>
        <dbReference type="Google" id="ProtNLM"/>
    </source>
</evidence>
<evidence type="ECO:0000256" key="9">
    <source>
        <dbReference type="ARBA" id="ARBA00022848"/>
    </source>
</evidence>
<dbReference type="FunFam" id="1.10.630.10:FF:000182">
    <property type="entry name" value="Cytochrome P450 3A4"/>
    <property type="match status" value="1"/>
</dbReference>
<dbReference type="PRINTS" id="PR00465">
    <property type="entry name" value="EP450IV"/>
</dbReference>
<keyword evidence="12 15" id="KW-0503">Monooxygenase</keyword>
<dbReference type="InterPro" id="IPR036396">
    <property type="entry name" value="Cyt_P450_sf"/>
</dbReference>
<sequence>MLEAERPNNDTKENPTAGSKKTLTREILVAQTIIFLLAGHETTANTINFMVYELARDQDIQDKLIKEVDEVMTESKGKLSYEGVTSMRYLDMVISETLRKYPPLVRIDRVCSEEKYNLNGITIRKGMALTIPVHAMHNNQDFFPNPNIFDPERFSPENKTKRNPFTYLPFGEGPRNCIAKRFALLETKLVVVHMLYNYRFKTCKETDVYYPLQMYNGSPFLQPISICDDPIFREITKALTNNYLYKTKARNNMLSNRNIIVSGTLSVIPGWSEVVLTGLGWKIDPTNG</sequence>
<evidence type="ECO:0000256" key="8">
    <source>
        <dbReference type="ARBA" id="ARBA00022824"/>
    </source>
</evidence>
<keyword evidence="10 15" id="KW-0560">Oxidoreductase</keyword>
<protein>
    <recommendedName>
        <fullName evidence="18">Cytochrome P450</fullName>
    </recommendedName>
</protein>
<dbReference type="PANTHER" id="PTHR24292:SF54">
    <property type="entry name" value="CYP9F3-RELATED"/>
    <property type="match status" value="1"/>
</dbReference>
<dbReference type="GO" id="GO:0016705">
    <property type="term" value="F:oxidoreductase activity, acting on paired donors, with incorporation or reduction of molecular oxygen"/>
    <property type="evidence" value="ECO:0007669"/>
    <property type="project" value="InterPro"/>
</dbReference>
<dbReference type="PANTHER" id="PTHR24292">
    <property type="entry name" value="CYTOCHROME P450"/>
    <property type="match status" value="1"/>
</dbReference>
<reference evidence="17" key="1">
    <citation type="submission" date="2011-05" db="EMBL/GenBank/DDBJ databases">
        <authorList>
            <person name="Richards S.R."/>
            <person name="Qu J."/>
            <person name="Jiang H."/>
            <person name="Jhangiani S.N."/>
            <person name="Agravi P."/>
            <person name="Goodspeed R."/>
            <person name="Gross S."/>
            <person name="Mandapat C."/>
            <person name="Jackson L."/>
            <person name="Mathew T."/>
            <person name="Pu L."/>
            <person name="Thornton R."/>
            <person name="Saada N."/>
            <person name="Wilczek-Boney K.B."/>
            <person name="Lee S."/>
            <person name="Kovar C."/>
            <person name="Wu Y."/>
            <person name="Scherer S.E."/>
            <person name="Worley K.C."/>
            <person name="Muzny D.M."/>
            <person name="Gibbs R."/>
        </authorList>
    </citation>
    <scope>NUCLEOTIDE SEQUENCE</scope>
    <source>
        <strain evidence="17">Brora</strain>
    </source>
</reference>
<accession>T1J9R3</accession>
<comment type="subcellular location">
    <subcellularLocation>
        <location evidence="4">Endoplasmic reticulum membrane</location>
        <topology evidence="4">Peripheral membrane protein</topology>
    </subcellularLocation>
    <subcellularLocation>
        <location evidence="3">Microsome membrane</location>
        <topology evidence="3">Peripheral membrane protein</topology>
    </subcellularLocation>
</comment>
<proteinExistence type="inferred from homology"/>
<evidence type="ECO:0000256" key="1">
    <source>
        <dbReference type="ARBA" id="ARBA00001971"/>
    </source>
</evidence>
<comment type="cofactor">
    <cofactor evidence="1 14">
        <name>heme</name>
        <dbReference type="ChEBI" id="CHEBI:30413"/>
    </cofactor>
</comment>
<dbReference type="Proteomes" id="UP000014500">
    <property type="component" value="Unassembled WGS sequence"/>
</dbReference>
<dbReference type="Gene3D" id="1.10.630.10">
    <property type="entry name" value="Cytochrome P450"/>
    <property type="match status" value="1"/>
</dbReference>
<evidence type="ECO:0000256" key="12">
    <source>
        <dbReference type="ARBA" id="ARBA00023033"/>
    </source>
</evidence>
<feature type="binding site" description="axial binding residue" evidence="14">
    <location>
        <position position="177"/>
    </location>
    <ligand>
        <name>heme</name>
        <dbReference type="ChEBI" id="CHEBI:30413"/>
    </ligand>
    <ligandPart>
        <name>Fe</name>
        <dbReference type="ChEBI" id="CHEBI:18248"/>
    </ligandPart>
</feature>
<dbReference type="GO" id="GO:0020037">
    <property type="term" value="F:heme binding"/>
    <property type="evidence" value="ECO:0007669"/>
    <property type="project" value="InterPro"/>
</dbReference>
<dbReference type="STRING" id="126957.T1J9R3"/>
<dbReference type="eggNOG" id="KOG0158">
    <property type="taxonomic scope" value="Eukaryota"/>
</dbReference>
<name>T1J9R3_STRMM</name>
<dbReference type="PRINTS" id="PR00385">
    <property type="entry name" value="P450"/>
</dbReference>
<dbReference type="EMBL" id="JH431978">
    <property type="status" value="NOT_ANNOTATED_CDS"/>
    <property type="molecule type" value="Genomic_DNA"/>
</dbReference>
<evidence type="ECO:0000313" key="16">
    <source>
        <dbReference type="EnsemblMetazoa" id="SMAR010460-PA"/>
    </source>
</evidence>
<reference evidence="16" key="2">
    <citation type="submission" date="2015-02" db="UniProtKB">
        <authorList>
            <consortium name="EnsemblMetazoa"/>
        </authorList>
    </citation>
    <scope>IDENTIFICATION</scope>
</reference>
<evidence type="ECO:0000256" key="15">
    <source>
        <dbReference type="RuleBase" id="RU000461"/>
    </source>
</evidence>
<evidence type="ECO:0000256" key="11">
    <source>
        <dbReference type="ARBA" id="ARBA00023004"/>
    </source>
</evidence>
<dbReference type="InterPro" id="IPR050476">
    <property type="entry name" value="Insect_CytP450_Detox"/>
</dbReference>
<dbReference type="GO" id="GO:0005506">
    <property type="term" value="F:iron ion binding"/>
    <property type="evidence" value="ECO:0007669"/>
    <property type="project" value="InterPro"/>
</dbReference>
<dbReference type="HOGENOM" id="CLU_967472_0_0_1"/>
<evidence type="ECO:0000256" key="10">
    <source>
        <dbReference type="ARBA" id="ARBA00023002"/>
    </source>
</evidence>
<evidence type="ECO:0000256" key="4">
    <source>
        <dbReference type="ARBA" id="ARBA00004406"/>
    </source>
</evidence>
<dbReference type="InterPro" id="IPR002403">
    <property type="entry name" value="Cyt_P450_E_grp-IV"/>
</dbReference>
<dbReference type="Pfam" id="PF00067">
    <property type="entry name" value="p450"/>
    <property type="match status" value="1"/>
</dbReference>
<evidence type="ECO:0000256" key="6">
    <source>
        <dbReference type="ARBA" id="ARBA00022617"/>
    </source>
</evidence>
<comment type="function">
    <text evidence="2">May be involved in the metabolism of insect hormones and in the breakdown of synthetic insecticides.</text>
</comment>
<evidence type="ECO:0000313" key="17">
    <source>
        <dbReference type="Proteomes" id="UP000014500"/>
    </source>
</evidence>
<keyword evidence="6 14" id="KW-0349">Heme</keyword>
<dbReference type="GO" id="GO:0004497">
    <property type="term" value="F:monooxygenase activity"/>
    <property type="evidence" value="ECO:0007669"/>
    <property type="project" value="UniProtKB-KW"/>
</dbReference>
<keyword evidence="8" id="KW-0256">Endoplasmic reticulum</keyword>
<evidence type="ECO:0000256" key="7">
    <source>
        <dbReference type="ARBA" id="ARBA00022723"/>
    </source>
</evidence>
<keyword evidence="13" id="KW-0472">Membrane</keyword>
<evidence type="ECO:0000256" key="14">
    <source>
        <dbReference type="PIRSR" id="PIRSR602403-1"/>
    </source>
</evidence>
<keyword evidence="11 14" id="KW-0408">Iron</keyword>